<dbReference type="Proteomes" id="UP000580250">
    <property type="component" value="Unassembled WGS sequence"/>
</dbReference>
<evidence type="ECO:0000256" key="1">
    <source>
        <dbReference type="SAM" id="MobiDB-lite"/>
    </source>
</evidence>
<sequence>MKLDVDTESNGISSVGSSNNNNSGAPVSGGTSTFFQQSPASKRAPLIAHQQRMALINKTIKKL</sequence>
<name>A0A6V7X8A5_MELEN</name>
<dbReference type="OrthoDB" id="2193432at2759"/>
<feature type="region of interest" description="Disordered" evidence="1">
    <location>
        <begin position="1"/>
        <end position="46"/>
    </location>
</feature>
<protein>
    <submittedName>
        <fullName evidence="2">Uncharacterized protein</fullName>
    </submittedName>
</protein>
<organism evidence="2 3">
    <name type="scientific">Meloidogyne enterolobii</name>
    <name type="common">Root-knot nematode worm</name>
    <name type="synonym">Meloidogyne mayaguensis</name>
    <dbReference type="NCBI Taxonomy" id="390850"/>
    <lineage>
        <taxon>Eukaryota</taxon>
        <taxon>Metazoa</taxon>
        <taxon>Ecdysozoa</taxon>
        <taxon>Nematoda</taxon>
        <taxon>Chromadorea</taxon>
        <taxon>Rhabditida</taxon>
        <taxon>Tylenchina</taxon>
        <taxon>Tylenchomorpha</taxon>
        <taxon>Tylenchoidea</taxon>
        <taxon>Meloidogynidae</taxon>
        <taxon>Meloidogyninae</taxon>
        <taxon>Meloidogyne</taxon>
    </lineage>
</organism>
<comment type="caution">
    <text evidence="2">The sequence shown here is derived from an EMBL/GenBank/DDBJ whole genome shotgun (WGS) entry which is preliminary data.</text>
</comment>
<dbReference type="AlphaFoldDB" id="A0A6V7X8A5"/>
<evidence type="ECO:0000313" key="2">
    <source>
        <dbReference type="EMBL" id="CAD2195463.1"/>
    </source>
</evidence>
<evidence type="ECO:0000313" key="3">
    <source>
        <dbReference type="Proteomes" id="UP000580250"/>
    </source>
</evidence>
<proteinExistence type="predicted"/>
<gene>
    <name evidence="2" type="ORF">MENT_LOCUS48555</name>
</gene>
<dbReference type="EMBL" id="CAJEWN010001216">
    <property type="protein sequence ID" value="CAD2195463.1"/>
    <property type="molecule type" value="Genomic_DNA"/>
</dbReference>
<reference evidence="2 3" key="1">
    <citation type="submission" date="2020-08" db="EMBL/GenBank/DDBJ databases">
        <authorList>
            <person name="Koutsovoulos G."/>
            <person name="Danchin GJ E."/>
        </authorList>
    </citation>
    <scope>NUCLEOTIDE SEQUENCE [LARGE SCALE GENOMIC DNA]</scope>
</reference>
<accession>A0A6V7X8A5</accession>
<feature type="compositionally biased region" description="Low complexity" evidence="1">
    <location>
        <begin position="9"/>
        <end position="30"/>
    </location>
</feature>
<feature type="compositionally biased region" description="Polar residues" evidence="1">
    <location>
        <begin position="31"/>
        <end position="40"/>
    </location>
</feature>